<accession>A0A653CP57</accession>
<dbReference type="Proteomes" id="UP000410492">
    <property type="component" value="Unassembled WGS sequence"/>
</dbReference>
<dbReference type="SUPFAM" id="SSF56219">
    <property type="entry name" value="DNase I-like"/>
    <property type="match status" value="1"/>
</dbReference>
<evidence type="ECO:0008006" key="3">
    <source>
        <dbReference type="Google" id="ProtNLM"/>
    </source>
</evidence>
<feature type="non-terminal residue" evidence="1">
    <location>
        <position position="1"/>
    </location>
</feature>
<dbReference type="InterPro" id="IPR036691">
    <property type="entry name" value="Endo/exonu/phosph_ase_sf"/>
</dbReference>
<name>A0A653CP57_CALMS</name>
<feature type="non-terminal residue" evidence="1">
    <location>
        <position position="86"/>
    </location>
</feature>
<reference evidence="1 2" key="1">
    <citation type="submission" date="2019-01" db="EMBL/GenBank/DDBJ databases">
        <authorList>
            <person name="Sayadi A."/>
        </authorList>
    </citation>
    <scope>NUCLEOTIDE SEQUENCE [LARGE SCALE GENOMIC DNA]</scope>
</reference>
<evidence type="ECO:0000313" key="2">
    <source>
        <dbReference type="Proteomes" id="UP000410492"/>
    </source>
</evidence>
<evidence type="ECO:0000313" key="1">
    <source>
        <dbReference type="EMBL" id="VEN49592.1"/>
    </source>
</evidence>
<dbReference type="AlphaFoldDB" id="A0A653CP57"/>
<sequence>LICFFTAIYRDYSFFGVYRSCKGSFDIFLEVFERLCREVSARFINYKTIWAGDFNINLAPSVLNQYRWLKMPRKLPRFPRLQARPT</sequence>
<organism evidence="1 2">
    <name type="scientific">Callosobruchus maculatus</name>
    <name type="common">Southern cowpea weevil</name>
    <name type="synonym">Pulse bruchid</name>
    <dbReference type="NCBI Taxonomy" id="64391"/>
    <lineage>
        <taxon>Eukaryota</taxon>
        <taxon>Metazoa</taxon>
        <taxon>Ecdysozoa</taxon>
        <taxon>Arthropoda</taxon>
        <taxon>Hexapoda</taxon>
        <taxon>Insecta</taxon>
        <taxon>Pterygota</taxon>
        <taxon>Neoptera</taxon>
        <taxon>Endopterygota</taxon>
        <taxon>Coleoptera</taxon>
        <taxon>Polyphaga</taxon>
        <taxon>Cucujiformia</taxon>
        <taxon>Chrysomeloidea</taxon>
        <taxon>Chrysomelidae</taxon>
        <taxon>Bruchinae</taxon>
        <taxon>Bruchini</taxon>
        <taxon>Callosobruchus</taxon>
    </lineage>
</organism>
<protein>
    <recommendedName>
        <fullName evidence="3">Endonuclease/exonuclease/phosphatase domain-containing protein</fullName>
    </recommendedName>
</protein>
<dbReference type="OrthoDB" id="6773291at2759"/>
<keyword evidence="2" id="KW-1185">Reference proteome</keyword>
<dbReference type="EMBL" id="CAACVG010008389">
    <property type="protein sequence ID" value="VEN49592.1"/>
    <property type="molecule type" value="Genomic_DNA"/>
</dbReference>
<proteinExistence type="predicted"/>
<gene>
    <name evidence="1" type="ORF">CALMAC_LOCUS10659</name>
</gene>